<protein>
    <submittedName>
        <fullName evidence="2">Uncharacterized protein</fullName>
    </submittedName>
</protein>
<dbReference type="Proteomes" id="UP001066278">
    <property type="component" value="Unassembled WGS sequence"/>
</dbReference>
<comment type="caution">
    <text evidence="2">The sequence shown here is derived from an EMBL/GenBank/DDBJ whole genome shotgun (WGS) entry which is preliminary data.</text>
</comment>
<accession>A0A9Q4HXH2</accession>
<evidence type="ECO:0000313" key="3">
    <source>
        <dbReference type="Proteomes" id="UP001066278"/>
    </source>
</evidence>
<evidence type="ECO:0000256" key="1">
    <source>
        <dbReference type="SAM" id="MobiDB-lite"/>
    </source>
</evidence>
<organism evidence="2 3">
    <name type="scientific">Bacillus inaquosorum</name>
    <dbReference type="NCBI Taxonomy" id="483913"/>
    <lineage>
        <taxon>Bacteria</taxon>
        <taxon>Bacillati</taxon>
        <taxon>Bacillota</taxon>
        <taxon>Bacilli</taxon>
        <taxon>Bacillales</taxon>
        <taxon>Bacillaceae</taxon>
        <taxon>Bacillus</taxon>
    </lineage>
</organism>
<sequence>MFNRPERHVDRNFKINDRDLLNKEIKKKIEEVLEDTPLQININLYLTQEQNPELTSISNVKRAAIAMKESNAAEDTRDSAIAQEKSNAVDKTINSGEKYVNKPITKQKRNKVSKGSTPFYPK</sequence>
<gene>
    <name evidence="2" type="ORF">MOE99_03330</name>
</gene>
<name>A0A9Q4HXH2_9BACI</name>
<proteinExistence type="predicted"/>
<evidence type="ECO:0000313" key="2">
    <source>
        <dbReference type="EMBL" id="MCY9228414.1"/>
    </source>
</evidence>
<dbReference type="AlphaFoldDB" id="A0A9Q4HXH2"/>
<dbReference type="KEGG" id="biq:AN935_08890"/>
<feature type="region of interest" description="Disordered" evidence="1">
    <location>
        <begin position="101"/>
        <end position="122"/>
    </location>
</feature>
<dbReference type="EMBL" id="JALAXJ010000003">
    <property type="protein sequence ID" value="MCY9228414.1"/>
    <property type="molecule type" value="Genomic_DNA"/>
</dbReference>
<dbReference type="GeneID" id="76978220"/>
<dbReference type="RefSeq" id="WP_003238415.1">
    <property type="nucleotide sequence ID" value="NZ_CBCSBO010000001.1"/>
</dbReference>
<reference evidence="2" key="1">
    <citation type="submission" date="2022-02" db="EMBL/GenBank/DDBJ databases">
        <title>Crop Bioprotection Bacillus Genome Sequencing.</title>
        <authorList>
            <person name="Dunlap C."/>
        </authorList>
    </citation>
    <scope>NUCLEOTIDE SEQUENCE</scope>
    <source>
        <strain evidence="2">T20C13</strain>
    </source>
</reference>